<dbReference type="EMBL" id="JAULSU010000003">
    <property type="protein sequence ID" value="KAK0623688.1"/>
    <property type="molecule type" value="Genomic_DNA"/>
</dbReference>
<name>A0AA39WXZ7_9PEZI</name>
<protein>
    <submittedName>
        <fullName evidence="1">Uncharacterized protein</fullName>
    </submittedName>
</protein>
<dbReference type="AlphaFoldDB" id="A0AA39WXZ7"/>
<evidence type="ECO:0000313" key="2">
    <source>
        <dbReference type="Proteomes" id="UP001175000"/>
    </source>
</evidence>
<sequence length="237" mass="26351">MSDGKPYDGKNILQLALDGKSPFAGAWDVELLIREIEEQLNTKDFAREYLLERLFKAMPPSLSMPVAPTRDFWTHALEAKIEATIGEEGEMIGWESDNERVGPIALAAQQSLLQAIPCLLPVDDGTGGSLYRLVIEHGDFGIHNTTISIRAGSSEPLFTSLFNWETAMSVGPVDLVVDEDGGPSVTRLPEETTQVNLETYTGWANHRIQTLYHETPGYEAAVRAGKDFRKLWFTLRD</sequence>
<keyword evidence="2" id="KW-1185">Reference proteome</keyword>
<reference evidence="1" key="1">
    <citation type="submission" date="2023-06" db="EMBL/GenBank/DDBJ databases">
        <title>Genome-scale phylogeny and comparative genomics of the fungal order Sordariales.</title>
        <authorList>
            <consortium name="Lawrence Berkeley National Laboratory"/>
            <person name="Hensen N."/>
            <person name="Bonometti L."/>
            <person name="Westerberg I."/>
            <person name="Brannstrom I.O."/>
            <person name="Guillou S."/>
            <person name="Cros-Aarteil S."/>
            <person name="Calhoun S."/>
            <person name="Haridas S."/>
            <person name="Kuo A."/>
            <person name="Mondo S."/>
            <person name="Pangilinan J."/>
            <person name="Riley R."/>
            <person name="Labutti K."/>
            <person name="Andreopoulos B."/>
            <person name="Lipzen A."/>
            <person name="Chen C."/>
            <person name="Yanf M."/>
            <person name="Daum C."/>
            <person name="Ng V."/>
            <person name="Clum A."/>
            <person name="Steindorff A."/>
            <person name="Ohm R."/>
            <person name="Martin F."/>
            <person name="Silar P."/>
            <person name="Natvig D."/>
            <person name="Lalanne C."/>
            <person name="Gautier V."/>
            <person name="Ament-Velasquez S.L."/>
            <person name="Kruys A."/>
            <person name="Hutchinson M.I."/>
            <person name="Powell A.J."/>
            <person name="Barry K."/>
            <person name="Miller A.N."/>
            <person name="Grigoriev I.V."/>
            <person name="Debuchy R."/>
            <person name="Gladieux P."/>
            <person name="Thoren M.H."/>
            <person name="Johannesson H."/>
        </authorList>
    </citation>
    <scope>NUCLEOTIDE SEQUENCE</scope>
    <source>
        <strain evidence="1">CBS 606.72</strain>
    </source>
</reference>
<accession>A0AA39WXZ7</accession>
<organism evidence="1 2">
    <name type="scientific">Immersiella caudata</name>
    <dbReference type="NCBI Taxonomy" id="314043"/>
    <lineage>
        <taxon>Eukaryota</taxon>
        <taxon>Fungi</taxon>
        <taxon>Dikarya</taxon>
        <taxon>Ascomycota</taxon>
        <taxon>Pezizomycotina</taxon>
        <taxon>Sordariomycetes</taxon>
        <taxon>Sordariomycetidae</taxon>
        <taxon>Sordariales</taxon>
        <taxon>Lasiosphaeriaceae</taxon>
        <taxon>Immersiella</taxon>
    </lineage>
</organism>
<comment type="caution">
    <text evidence="1">The sequence shown here is derived from an EMBL/GenBank/DDBJ whole genome shotgun (WGS) entry which is preliminary data.</text>
</comment>
<dbReference type="Proteomes" id="UP001175000">
    <property type="component" value="Unassembled WGS sequence"/>
</dbReference>
<proteinExistence type="predicted"/>
<gene>
    <name evidence="1" type="ORF">B0T14DRAFT_582569</name>
</gene>
<evidence type="ECO:0000313" key="1">
    <source>
        <dbReference type="EMBL" id="KAK0623688.1"/>
    </source>
</evidence>